<gene>
    <name evidence="2" type="ORF">GCM10023220_30680</name>
</gene>
<feature type="region of interest" description="Disordered" evidence="1">
    <location>
        <begin position="1"/>
        <end position="24"/>
    </location>
</feature>
<dbReference type="EMBL" id="BAABIG010000025">
    <property type="protein sequence ID" value="GAA4800175.1"/>
    <property type="molecule type" value="Genomic_DNA"/>
</dbReference>
<name>A0ABP9BVB3_9ACTN</name>
<evidence type="ECO:0000313" key="3">
    <source>
        <dbReference type="Proteomes" id="UP001501265"/>
    </source>
</evidence>
<evidence type="ECO:0000256" key="1">
    <source>
        <dbReference type="SAM" id="MobiDB-lite"/>
    </source>
</evidence>
<keyword evidence="3" id="KW-1185">Reference proteome</keyword>
<accession>A0ABP9BVB3</accession>
<feature type="region of interest" description="Disordered" evidence="1">
    <location>
        <begin position="43"/>
        <end position="65"/>
    </location>
</feature>
<protein>
    <submittedName>
        <fullName evidence="2">Uncharacterized protein</fullName>
    </submittedName>
</protein>
<feature type="region of interest" description="Disordered" evidence="1">
    <location>
        <begin position="101"/>
        <end position="125"/>
    </location>
</feature>
<proteinExistence type="predicted"/>
<comment type="caution">
    <text evidence="2">The sequence shown here is derived from an EMBL/GenBank/DDBJ whole genome shotgun (WGS) entry which is preliminary data.</text>
</comment>
<dbReference type="Proteomes" id="UP001501265">
    <property type="component" value="Unassembled WGS sequence"/>
</dbReference>
<sequence length="125" mass="13061">MTRQPARFSARAAAKPPIPPPTTATRVCAEAIRPLRPPDAAKLVGPWSRVPGRRVPVASRPGPGRPRVVFHVEYTDTFGTQTNCVSTSICYVHGPAAGTRQSARPGLLHGIRPGQGGIPAGTGPA</sequence>
<evidence type="ECO:0000313" key="2">
    <source>
        <dbReference type="EMBL" id="GAA4800175.1"/>
    </source>
</evidence>
<organism evidence="2 3">
    <name type="scientific">Streptomyces ziwulingensis</name>
    <dbReference type="NCBI Taxonomy" id="1045501"/>
    <lineage>
        <taxon>Bacteria</taxon>
        <taxon>Bacillati</taxon>
        <taxon>Actinomycetota</taxon>
        <taxon>Actinomycetes</taxon>
        <taxon>Kitasatosporales</taxon>
        <taxon>Streptomycetaceae</taxon>
        <taxon>Streptomyces</taxon>
    </lineage>
</organism>
<feature type="compositionally biased region" description="Gly residues" evidence="1">
    <location>
        <begin position="113"/>
        <end position="125"/>
    </location>
</feature>
<reference evidence="3" key="1">
    <citation type="journal article" date="2019" name="Int. J. Syst. Evol. Microbiol.">
        <title>The Global Catalogue of Microorganisms (GCM) 10K type strain sequencing project: providing services to taxonomists for standard genome sequencing and annotation.</title>
        <authorList>
            <consortium name="The Broad Institute Genomics Platform"/>
            <consortium name="The Broad Institute Genome Sequencing Center for Infectious Disease"/>
            <person name="Wu L."/>
            <person name="Ma J."/>
        </authorList>
    </citation>
    <scope>NUCLEOTIDE SEQUENCE [LARGE SCALE GENOMIC DNA]</scope>
    <source>
        <strain evidence="3">JCM 18081</strain>
    </source>
</reference>